<dbReference type="PROSITE" id="PS51257">
    <property type="entry name" value="PROKAR_LIPOPROTEIN"/>
    <property type="match status" value="1"/>
</dbReference>
<proteinExistence type="predicted"/>
<reference evidence="4" key="1">
    <citation type="submission" date="2016-10" db="EMBL/GenBank/DDBJ databases">
        <authorList>
            <person name="Varghese N."/>
            <person name="Submissions S."/>
        </authorList>
    </citation>
    <scope>NUCLEOTIDE SEQUENCE [LARGE SCALE GENOMIC DNA]</scope>
    <source>
        <strain evidence="4">DSM 19110</strain>
    </source>
</reference>
<dbReference type="InterPro" id="IPR029058">
    <property type="entry name" value="AB_hydrolase_fold"/>
</dbReference>
<gene>
    <name evidence="3" type="ORF">SAMN05421820_101119</name>
</gene>
<accession>A0A1G9J2A0</accession>
<feature type="domain" description="Bacterial virulence" evidence="2">
    <location>
        <begin position="55"/>
        <end position="225"/>
    </location>
</feature>
<dbReference type="EMBL" id="FNGY01000001">
    <property type="protein sequence ID" value="SDL31274.1"/>
    <property type="molecule type" value="Genomic_DNA"/>
</dbReference>
<keyword evidence="1" id="KW-0812">Transmembrane</keyword>
<dbReference type="STRING" id="430522.BFS30_00010"/>
<dbReference type="RefSeq" id="WP_074603974.1">
    <property type="nucleotide sequence ID" value="NZ_JABMKU010000001.1"/>
</dbReference>
<evidence type="ECO:0000313" key="4">
    <source>
        <dbReference type="Proteomes" id="UP000183200"/>
    </source>
</evidence>
<evidence type="ECO:0000259" key="2">
    <source>
        <dbReference type="Pfam" id="PF06057"/>
    </source>
</evidence>
<dbReference type="AlphaFoldDB" id="A0A1G9J2A0"/>
<organism evidence="3 4">
    <name type="scientific">Pedobacter steynii</name>
    <dbReference type="NCBI Taxonomy" id="430522"/>
    <lineage>
        <taxon>Bacteria</taxon>
        <taxon>Pseudomonadati</taxon>
        <taxon>Bacteroidota</taxon>
        <taxon>Sphingobacteriia</taxon>
        <taxon>Sphingobacteriales</taxon>
        <taxon>Sphingobacteriaceae</taxon>
        <taxon>Pedobacter</taxon>
    </lineage>
</organism>
<evidence type="ECO:0000256" key="1">
    <source>
        <dbReference type="SAM" id="Phobius"/>
    </source>
</evidence>
<keyword evidence="4" id="KW-1185">Reference proteome</keyword>
<evidence type="ECO:0000313" key="3">
    <source>
        <dbReference type="EMBL" id="SDL31274.1"/>
    </source>
</evidence>
<keyword evidence="1" id="KW-1133">Transmembrane helix</keyword>
<name>A0A1G9J2A0_9SPHI</name>
<dbReference type="Proteomes" id="UP000183200">
    <property type="component" value="Unassembled WGS sequence"/>
</dbReference>
<dbReference type="Pfam" id="PF06057">
    <property type="entry name" value="VirJ"/>
    <property type="match status" value="1"/>
</dbReference>
<keyword evidence="1" id="KW-0472">Membrane</keyword>
<dbReference type="Gene3D" id="3.40.50.1820">
    <property type="entry name" value="alpha/beta hydrolase"/>
    <property type="match status" value="1"/>
</dbReference>
<protein>
    <submittedName>
        <fullName evidence="3">Virulence protein (VirJ)</fullName>
    </submittedName>
</protein>
<feature type="transmembrane region" description="Helical" evidence="1">
    <location>
        <begin position="6"/>
        <end position="23"/>
    </location>
</feature>
<dbReference type="InterPro" id="IPR010333">
    <property type="entry name" value="VirJ"/>
</dbReference>
<dbReference type="SUPFAM" id="SSF53474">
    <property type="entry name" value="alpha/beta-Hydrolases"/>
    <property type="match status" value="1"/>
</dbReference>
<sequence length="245" mass="28237">MAHWKIGIAMVIVFLFSGCGIFLRNRKTDHAGLERYDYDLPIILYPSAEPASKKLIFILSGDGGWLDFEDELARQFSEKGFHTVGFNSRNYFWTQRTPQELSKDILLLLRTYRRKYKASEIYLCGYSFGADVVPFIYNRLPFRAKRRVISLQLLSPFASTAFKVHTADLLNLAGDDKAYKVIPEVEKIHIPVFCYYGLEENPKPLNELKLKNFKIKLLPGDHHYEFPASQTIVSECGKSLPQLPY</sequence>
<dbReference type="OrthoDB" id="641022at2"/>